<keyword evidence="2" id="KW-1185">Reference proteome</keyword>
<protein>
    <submittedName>
        <fullName evidence="1">Uncharacterized protein</fullName>
    </submittedName>
</protein>
<evidence type="ECO:0000313" key="1">
    <source>
        <dbReference type="EMBL" id="MEL4306300.1"/>
    </source>
</evidence>
<dbReference type="InterPro" id="IPR029063">
    <property type="entry name" value="SAM-dependent_MTases_sf"/>
</dbReference>
<reference evidence="1 2" key="1">
    <citation type="submission" date="2024-04" db="EMBL/GenBank/DDBJ databases">
        <title>Methanococcoides sp. LMO-2.</title>
        <authorList>
            <person name="Liang L."/>
        </authorList>
    </citation>
    <scope>NUCLEOTIDE SEQUENCE [LARGE SCALE GENOMIC DNA]</scope>
    <source>
        <strain evidence="1 2">LMO-2</strain>
    </source>
</reference>
<comment type="caution">
    <text evidence="1">The sequence shown here is derived from an EMBL/GenBank/DDBJ whole genome shotgun (WGS) entry which is preliminary data.</text>
</comment>
<organism evidence="1 2">
    <name type="scientific">Methanococcoides cohabitans</name>
    <dbReference type="NCBI Taxonomy" id="3136559"/>
    <lineage>
        <taxon>Archaea</taxon>
        <taxon>Methanobacteriati</taxon>
        <taxon>Methanobacteriota</taxon>
        <taxon>Stenosarchaea group</taxon>
        <taxon>Methanomicrobia</taxon>
        <taxon>Methanosarcinales</taxon>
        <taxon>Methanosarcinaceae</taxon>
        <taxon>Methanococcoides</taxon>
    </lineage>
</organism>
<dbReference type="Proteomes" id="UP001396646">
    <property type="component" value="Unassembled WGS sequence"/>
</dbReference>
<proteinExistence type="predicted"/>
<name>A0ABU9KV87_9EURY</name>
<gene>
    <name evidence="1" type="ORF">WOA13_10770</name>
</gene>
<dbReference type="SUPFAM" id="SSF53335">
    <property type="entry name" value="S-adenosyl-L-methionine-dependent methyltransferases"/>
    <property type="match status" value="1"/>
</dbReference>
<accession>A0ABU9KV87</accession>
<dbReference type="RefSeq" id="WP_342127903.1">
    <property type="nucleotide sequence ID" value="NZ_JBCAUS010000007.1"/>
</dbReference>
<dbReference type="EMBL" id="JBCAUS010000007">
    <property type="protein sequence ID" value="MEL4306300.1"/>
    <property type="molecule type" value="Genomic_DNA"/>
</dbReference>
<sequence length="223" mass="25387">MGLVNLGVPENEVEYLRDNLNLDVFVEGGTYKGTTAKKMSDKFSLVYTIEKSDAMFSLAEGSLKSINNIFLLKGDTRNHLDKILENNDNILFWLDAHWSGGDTYGENDECPLLEELSIIFSHDKNHIILIDDARLFLAPPPLPHKILNWPSLGDILDIVPTNWDLLIFEDVIYIFPDQNSKHIKAFFQGLVTKRWDEYCRANKSTVLNGLKLAARGMLRGNIY</sequence>
<evidence type="ECO:0000313" key="2">
    <source>
        <dbReference type="Proteomes" id="UP001396646"/>
    </source>
</evidence>